<keyword evidence="3" id="KW-1185">Reference proteome</keyword>
<dbReference type="Proteomes" id="UP001179121">
    <property type="component" value="Chromosome"/>
</dbReference>
<dbReference type="KEGG" id="nti:DNFV4_00407"/>
<reference evidence="2" key="1">
    <citation type="submission" date="2022-10" db="EMBL/GenBank/DDBJ databases">
        <authorList>
            <person name="Koch H."/>
        </authorList>
    </citation>
    <scope>NUCLEOTIDE SEQUENCE</scope>
    <source>
        <strain evidence="2">DNF</strain>
    </source>
</reference>
<gene>
    <name evidence="2" type="ORF">DNFV4_00407</name>
</gene>
<protein>
    <submittedName>
        <fullName evidence="2">Uncharacterized protein</fullName>
    </submittedName>
</protein>
<evidence type="ECO:0000313" key="2">
    <source>
        <dbReference type="EMBL" id="CAI4029987.1"/>
    </source>
</evidence>
<evidence type="ECO:0000256" key="1">
    <source>
        <dbReference type="SAM" id="MobiDB-lite"/>
    </source>
</evidence>
<dbReference type="AlphaFoldDB" id="A0AA86MVW0"/>
<organism evidence="2 3">
    <name type="scientific">Nitrospira tepida</name>
    <dbReference type="NCBI Taxonomy" id="2973512"/>
    <lineage>
        <taxon>Bacteria</taxon>
        <taxon>Pseudomonadati</taxon>
        <taxon>Nitrospirota</taxon>
        <taxon>Nitrospiria</taxon>
        <taxon>Nitrospirales</taxon>
        <taxon>Nitrospiraceae</taxon>
        <taxon>Nitrospira</taxon>
    </lineage>
</organism>
<proteinExistence type="predicted"/>
<evidence type="ECO:0000313" key="3">
    <source>
        <dbReference type="Proteomes" id="UP001179121"/>
    </source>
</evidence>
<dbReference type="EMBL" id="OX365700">
    <property type="protein sequence ID" value="CAI4029987.1"/>
    <property type="molecule type" value="Genomic_DNA"/>
</dbReference>
<feature type="region of interest" description="Disordered" evidence="1">
    <location>
        <begin position="1"/>
        <end position="75"/>
    </location>
</feature>
<sequence length="75" mass="8065">MTGLAPVSLRGTAMAEQPGAAPRVRQTKPGRIETQIPRRKKGRAVPPLKAEWEPGSDAISSGLRMPASNMKTDRT</sequence>
<accession>A0AA86MVW0</accession>
<name>A0AA86MVW0_9BACT</name>